<dbReference type="Proteomes" id="UP000653454">
    <property type="component" value="Unassembled WGS sequence"/>
</dbReference>
<protein>
    <submittedName>
        <fullName evidence="1">(diamondback moth) hypothetical protein</fullName>
    </submittedName>
</protein>
<dbReference type="AlphaFoldDB" id="A0A8S4DQ28"/>
<gene>
    <name evidence="1" type="ORF">PLXY2_LOCUS2947</name>
</gene>
<comment type="caution">
    <text evidence="1">The sequence shown here is derived from an EMBL/GenBank/DDBJ whole genome shotgun (WGS) entry which is preliminary data.</text>
</comment>
<accession>A0A8S4DQ28</accession>
<keyword evidence="2" id="KW-1185">Reference proteome</keyword>
<evidence type="ECO:0000313" key="1">
    <source>
        <dbReference type="EMBL" id="CAG9103169.1"/>
    </source>
</evidence>
<sequence>MATVMVMKYRQRQLFPARMYQVAITWRRSILSDLNAVEISRDEANERARDMNVWRKTVKAPRGDRGIITNLVGTLHLV</sequence>
<proteinExistence type="predicted"/>
<name>A0A8S4DQ28_PLUXY</name>
<reference evidence="1" key="1">
    <citation type="submission" date="2020-11" db="EMBL/GenBank/DDBJ databases">
        <authorList>
            <person name="Whiteford S."/>
        </authorList>
    </citation>
    <scope>NUCLEOTIDE SEQUENCE</scope>
</reference>
<organism evidence="1 2">
    <name type="scientific">Plutella xylostella</name>
    <name type="common">Diamondback moth</name>
    <name type="synonym">Plutella maculipennis</name>
    <dbReference type="NCBI Taxonomy" id="51655"/>
    <lineage>
        <taxon>Eukaryota</taxon>
        <taxon>Metazoa</taxon>
        <taxon>Ecdysozoa</taxon>
        <taxon>Arthropoda</taxon>
        <taxon>Hexapoda</taxon>
        <taxon>Insecta</taxon>
        <taxon>Pterygota</taxon>
        <taxon>Neoptera</taxon>
        <taxon>Endopterygota</taxon>
        <taxon>Lepidoptera</taxon>
        <taxon>Glossata</taxon>
        <taxon>Ditrysia</taxon>
        <taxon>Yponomeutoidea</taxon>
        <taxon>Plutellidae</taxon>
        <taxon>Plutella</taxon>
    </lineage>
</organism>
<dbReference type="EMBL" id="CAJHNJ030000007">
    <property type="protein sequence ID" value="CAG9103169.1"/>
    <property type="molecule type" value="Genomic_DNA"/>
</dbReference>
<evidence type="ECO:0000313" key="2">
    <source>
        <dbReference type="Proteomes" id="UP000653454"/>
    </source>
</evidence>